<feature type="transmembrane region" description="Helical" evidence="2">
    <location>
        <begin position="98"/>
        <end position="119"/>
    </location>
</feature>
<dbReference type="AlphaFoldDB" id="A0A0W1AM74"/>
<dbReference type="GO" id="GO:0005886">
    <property type="term" value="C:plasma membrane"/>
    <property type="evidence" value="ECO:0007669"/>
    <property type="project" value="TreeGrafter"/>
</dbReference>
<dbReference type="GO" id="GO:0015104">
    <property type="term" value="F:antimonite transmembrane transporter activity"/>
    <property type="evidence" value="ECO:0007669"/>
    <property type="project" value="TreeGrafter"/>
</dbReference>
<feature type="transmembrane region" description="Helical" evidence="2">
    <location>
        <begin position="139"/>
        <end position="158"/>
    </location>
</feature>
<dbReference type="GO" id="GO:0015297">
    <property type="term" value="F:antiporter activity"/>
    <property type="evidence" value="ECO:0007669"/>
    <property type="project" value="InterPro"/>
</dbReference>
<dbReference type="PANTHER" id="PTHR43057">
    <property type="entry name" value="ARSENITE EFFLUX TRANSPORTER"/>
    <property type="match status" value="1"/>
</dbReference>
<organism evidence="3 4">
    <name type="scientific">Legionella waltersii</name>
    <dbReference type="NCBI Taxonomy" id="66969"/>
    <lineage>
        <taxon>Bacteria</taxon>
        <taxon>Pseudomonadati</taxon>
        <taxon>Pseudomonadota</taxon>
        <taxon>Gammaproteobacteria</taxon>
        <taxon>Legionellales</taxon>
        <taxon>Legionellaceae</taxon>
        <taxon>Legionella</taxon>
    </lineage>
</organism>
<keyword evidence="4" id="KW-1185">Reference proteome</keyword>
<proteinExistence type="predicted"/>
<sequence length="208" mass="22687">MVRLGVLLVLLTPCIDYVVTFSHLGQADVRLLLVATPALLIIQMLLLPIHLGIFLGDNAANLVQLGPFVQAFIWLIAFLLILAILVQLWAARRLTGKLISIALGLLPVPATALVLFLVIEAVIPQLSLAINVVLKVVPVYIAFAIVAPLVGWFVARLFRLNVFASRAVAFSASTRNSLVVLPLTFAIPWRDSYTACGHRYADTRASDR</sequence>
<dbReference type="PATRIC" id="fig|66969.6.peg.980"/>
<evidence type="ECO:0000256" key="1">
    <source>
        <dbReference type="ARBA" id="ARBA00022448"/>
    </source>
</evidence>
<feature type="transmembrane region" description="Helical" evidence="2">
    <location>
        <begin position="71"/>
        <end position="91"/>
    </location>
</feature>
<evidence type="ECO:0000313" key="3">
    <source>
        <dbReference type="EMBL" id="KTD82428.1"/>
    </source>
</evidence>
<protein>
    <submittedName>
        <fullName evidence="3">Uncharacterized protein</fullName>
    </submittedName>
</protein>
<feature type="transmembrane region" description="Helical" evidence="2">
    <location>
        <begin position="6"/>
        <end position="24"/>
    </location>
</feature>
<comment type="caution">
    <text evidence="3">The sequence shown here is derived from an EMBL/GenBank/DDBJ whole genome shotgun (WGS) entry which is preliminary data.</text>
</comment>
<dbReference type="Gene3D" id="1.20.1530.20">
    <property type="match status" value="1"/>
</dbReference>
<gene>
    <name evidence="3" type="ORF">Lwal_0905</name>
</gene>
<evidence type="ECO:0000313" key="4">
    <source>
        <dbReference type="Proteomes" id="UP000054729"/>
    </source>
</evidence>
<feature type="transmembrane region" description="Helical" evidence="2">
    <location>
        <begin position="31"/>
        <end position="51"/>
    </location>
</feature>
<dbReference type="EMBL" id="LNZB01000015">
    <property type="protein sequence ID" value="KTD82428.1"/>
    <property type="molecule type" value="Genomic_DNA"/>
</dbReference>
<keyword evidence="2" id="KW-0812">Transmembrane</keyword>
<accession>A0A0W1AM74</accession>
<keyword evidence="2" id="KW-1133">Transmembrane helix</keyword>
<dbReference type="PANTHER" id="PTHR43057:SF1">
    <property type="entry name" value="ARSENICAL-RESISTANCE PROTEIN 3"/>
    <property type="match status" value="1"/>
</dbReference>
<name>A0A0W1AM74_9GAMM</name>
<dbReference type="InterPro" id="IPR004706">
    <property type="entry name" value="Arsenical-R_Acr3"/>
</dbReference>
<dbReference type="GO" id="GO:0015105">
    <property type="term" value="F:arsenite transmembrane transporter activity"/>
    <property type="evidence" value="ECO:0007669"/>
    <property type="project" value="TreeGrafter"/>
</dbReference>
<reference evidence="3 4" key="1">
    <citation type="submission" date="2015-11" db="EMBL/GenBank/DDBJ databases">
        <title>Genomic analysis of 38 Legionella species identifies large and diverse effector repertoires.</title>
        <authorList>
            <person name="Burstein D."/>
            <person name="Amaro F."/>
            <person name="Zusman T."/>
            <person name="Lifshitz Z."/>
            <person name="Cohen O."/>
            <person name="Gilbert J.A."/>
            <person name="Pupko T."/>
            <person name="Shuman H.A."/>
            <person name="Segal G."/>
        </authorList>
    </citation>
    <scope>NUCLEOTIDE SEQUENCE [LARGE SCALE GENOMIC DNA]</scope>
    <source>
        <strain evidence="3 4">ATCC 51914</strain>
    </source>
</reference>
<evidence type="ECO:0000256" key="2">
    <source>
        <dbReference type="SAM" id="Phobius"/>
    </source>
</evidence>
<keyword evidence="1" id="KW-0813">Transport</keyword>
<dbReference type="InterPro" id="IPR038770">
    <property type="entry name" value="Na+/solute_symporter_sf"/>
</dbReference>
<keyword evidence="2" id="KW-0472">Membrane</keyword>
<dbReference type="Proteomes" id="UP000054729">
    <property type="component" value="Unassembled WGS sequence"/>
</dbReference>